<protein>
    <submittedName>
        <fullName evidence="2">Uncharacterized protein</fullName>
    </submittedName>
</protein>
<dbReference type="EMBL" id="JAPUFD010000019">
    <property type="protein sequence ID" value="MDI1492532.1"/>
    <property type="molecule type" value="Genomic_DNA"/>
</dbReference>
<comment type="caution">
    <text evidence="2">The sequence shown here is derived from an EMBL/GenBank/DDBJ whole genome shotgun (WGS) entry which is preliminary data.</text>
</comment>
<keyword evidence="3" id="KW-1185">Reference proteome</keyword>
<evidence type="ECO:0000313" key="2">
    <source>
        <dbReference type="EMBL" id="MDI1492532.1"/>
    </source>
</evidence>
<evidence type="ECO:0000256" key="1">
    <source>
        <dbReference type="SAM" id="SignalP"/>
    </source>
</evidence>
<gene>
    <name evidence="2" type="ORF">OHK93_003746</name>
</gene>
<dbReference type="AlphaFoldDB" id="A0AA43QUK2"/>
<proteinExistence type="predicted"/>
<sequence length="224" mass="24591">MFNPALALFYLVFFPWLLSAQGEDATTAPTQNSNASTTGSVSASGIKIILNYNNLVATITKTKEPLVLYDWADIAGEVIKDATSEPFGKAGTAPRYDRWPLLTTDAYDIPQDPSFTIRFSLIPARGCATRLVDKPLLEAVAGMFQQFNTLEGGMHVEFTGSIDLQNTPLYFFRLINVNRDVAESYRSQESITREDSNALQKGHDSIVSQTVKNDLLLFTGPVGA</sequence>
<organism evidence="2 3">
    <name type="scientific">Ramalina farinacea</name>
    <dbReference type="NCBI Taxonomy" id="258253"/>
    <lineage>
        <taxon>Eukaryota</taxon>
        <taxon>Fungi</taxon>
        <taxon>Dikarya</taxon>
        <taxon>Ascomycota</taxon>
        <taxon>Pezizomycotina</taxon>
        <taxon>Lecanoromycetes</taxon>
        <taxon>OSLEUM clade</taxon>
        <taxon>Lecanoromycetidae</taxon>
        <taxon>Lecanorales</taxon>
        <taxon>Lecanorineae</taxon>
        <taxon>Ramalinaceae</taxon>
        <taxon>Ramalina</taxon>
    </lineage>
</organism>
<evidence type="ECO:0000313" key="3">
    <source>
        <dbReference type="Proteomes" id="UP001161017"/>
    </source>
</evidence>
<accession>A0AA43QUK2</accession>
<keyword evidence="1" id="KW-0732">Signal</keyword>
<feature type="signal peptide" evidence="1">
    <location>
        <begin position="1"/>
        <end position="22"/>
    </location>
</feature>
<feature type="chain" id="PRO_5041356306" evidence="1">
    <location>
        <begin position="23"/>
        <end position="224"/>
    </location>
</feature>
<reference evidence="2" key="1">
    <citation type="journal article" date="2023" name="Genome Biol. Evol.">
        <title>First Whole Genome Sequence and Flow Cytometry Genome Size Data for the Lichen-Forming Fungus Ramalina farinacea (Ascomycota).</title>
        <authorList>
            <person name="Llewellyn T."/>
            <person name="Mian S."/>
            <person name="Hill R."/>
            <person name="Leitch I.J."/>
            <person name="Gaya E."/>
        </authorList>
    </citation>
    <scope>NUCLEOTIDE SEQUENCE</scope>
    <source>
        <strain evidence="2">LIQ254RAFAR</strain>
    </source>
</reference>
<name>A0AA43QUK2_9LECA</name>
<dbReference type="Proteomes" id="UP001161017">
    <property type="component" value="Unassembled WGS sequence"/>
</dbReference>